<feature type="region of interest" description="Disordered" evidence="1">
    <location>
        <begin position="225"/>
        <end position="247"/>
    </location>
</feature>
<dbReference type="Proteomes" id="UP000559256">
    <property type="component" value="Unassembled WGS sequence"/>
</dbReference>
<dbReference type="AlphaFoldDB" id="A0A8H5F4U3"/>
<dbReference type="EMBL" id="JAACJM010000393">
    <property type="protein sequence ID" value="KAF5323637.1"/>
    <property type="molecule type" value="Genomic_DNA"/>
</dbReference>
<keyword evidence="3" id="KW-1185">Reference proteome</keyword>
<evidence type="ECO:0000313" key="2">
    <source>
        <dbReference type="EMBL" id="KAF5323637.1"/>
    </source>
</evidence>
<accession>A0A8H5F4U3</accession>
<evidence type="ECO:0000313" key="3">
    <source>
        <dbReference type="Proteomes" id="UP000559256"/>
    </source>
</evidence>
<name>A0A8H5F4U3_9AGAR</name>
<comment type="caution">
    <text evidence="2">The sequence shown here is derived from an EMBL/GenBank/DDBJ whole genome shotgun (WGS) entry which is preliminary data.</text>
</comment>
<protein>
    <submittedName>
        <fullName evidence="2">Uncharacterized protein</fullName>
    </submittedName>
</protein>
<proteinExistence type="predicted"/>
<gene>
    <name evidence="2" type="ORF">D9758_017086</name>
</gene>
<evidence type="ECO:0000256" key="1">
    <source>
        <dbReference type="SAM" id="MobiDB-lite"/>
    </source>
</evidence>
<sequence length="292" mass="31562">MLDVLAALHSNRSVVFSAHDEQFICGHDQLSLEELTLSLSQGCNGLGNIMDIICLSSFGSLAAQKRFTKVSVDLTLWIGWTNFGLHFYKTIQGMLEQSSVTDLYTATPYGVIDDVYWSNGLDSGTGFEQATYPSELPPVFSAARDLACRAAIEFSKQIEEVYLISRLAQTKIMGGQLKKWIQLVVEVTGRGVMLTSVGIQTLESSASAQDPRHVLTLNYDPGYHHPSVHSDSHHVPQSGSATAENSAPSLAVRSVGVPRGAGIGSSISPYDPSFSDYTYASLGSNFDTNFGP</sequence>
<reference evidence="2 3" key="1">
    <citation type="journal article" date="2020" name="ISME J.">
        <title>Uncovering the hidden diversity of litter-decomposition mechanisms in mushroom-forming fungi.</title>
        <authorList>
            <person name="Floudas D."/>
            <person name="Bentzer J."/>
            <person name="Ahren D."/>
            <person name="Johansson T."/>
            <person name="Persson P."/>
            <person name="Tunlid A."/>
        </authorList>
    </citation>
    <scope>NUCLEOTIDE SEQUENCE [LARGE SCALE GENOMIC DNA]</scope>
    <source>
        <strain evidence="2 3">CBS 291.85</strain>
    </source>
</reference>
<organism evidence="2 3">
    <name type="scientific">Tetrapyrgos nigripes</name>
    <dbReference type="NCBI Taxonomy" id="182062"/>
    <lineage>
        <taxon>Eukaryota</taxon>
        <taxon>Fungi</taxon>
        <taxon>Dikarya</taxon>
        <taxon>Basidiomycota</taxon>
        <taxon>Agaricomycotina</taxon>
        <taxon>Agaricomycetes</taxon>
        <taxon>Agaricomycetidae</taxon>
        <taxon>Agaricales</taxon>
        <taxon>Marasmiineae</taxon>
        <taxon>Marasmiaceae</taxon>
        <taxon>Tetrapyrgos</taxon>
    </lineage>
</organism>